<feature type="domain" description="F-box" evidence="2">
    <location>
        <begin position="671"/>
        <end position="722"/>
    </location>
</feature>
<feature type="region of interest" description="Disordered" evidence="1">
    <location>
        <begin position="1103"/>
        <end position="1380"/>
    </location>
</feature>
<feature type="compositionally biased region" description="Basic residues" evidence="1">
    <location>
        <begin position="493"/>
        <end position="507"/>
    </location>
</feature>
<feature type="compositionally biased region" description="Basic residues" evidence="1">
    <location>
        <begin position="626"/>
        <end position="638"/>
    </location>
</feature>
<keyword evidence="4" id="KW-1185">Reference proteome</keyword>
<feature type="compositionally biased region" description="Polar residues" evidence="1">
    <location>
        <begin position="412"/>
        <end position="421"/>
    </location>
</feature>
<feature type="compositionally biased region" description="Polar residues" evidence="1">
    <location>
        <begin position="1239"/>
        <end position="1251"/>
    </location>
</feature>
<evidence type="ECO:0000256" key="1">
    <source>
        <dbReference type="SAM" id="MobiDB-lite"/>
    </source>
</evidence>
<dbReference type="PANTHER" id="PTHR13318">
    <property type="entry name" value="PARTNER OF PAIRED, ISOFORM B-RELATED"/>
    <property type="match status" value="1"/>
</dbReference>
<feature type="compositionally biased region" description="Low complexity" evidence="1">
    <location>
        <begin position="360"/>
        <end position="396"/>
    </location>
</feature>
<feature type="compositionally biased region" description="Basic and acidic residues" evidence="1">
    <location>
        <begin position="1177"/>
        <end position="1196"/>
    </location>
</feature>
<proteinExistence type="predicted"/>
<feature type="region of interest" description="Disordered" evidence="1">
    <location>
        <begin position="578"/>
        <end position="601"/>
    </location>
</feature>
<dbReference type="GO" id="GO:0031146">
    <property type="term" value="P:SCF-dependent proteasomal ubiquitin-dependent protein catabolic process"/>
    <property type="evidence" value="ECO:0007669"/>
    <property type="project" value="TreeGrafter"/>
</dbReference>
<dbReference type="SUPFAM" id="SSF81383">
    <property type="entry name" value="F-box domain"/>
    <property type="match status" value="1"/>
</dbReference>
<feature type="compositionally biased region" description="Polar residues" evidence="1">
    <location>
        <begin position="297"/>
        <end position="308"/>
    </location>
</feature>
<feature type="compositionally biased region" description="Low complexity" evidence="1">
    <location>
        <begin position="201"/>
        <end position="212"/>
    </location>
</feature>
<feature type="compositionally biased region" description="Low complexity" evidence="1">
    <location>
        <begin position="1299"/>
        <end position="1325"/>
    </location>
</feature>
<dbReference type="Pfam" id="PF12937">
    <property type="entry name" value="F-box-like"/>
    <property type="match status" value="1"/>
</dbReference>
<dbReference type="Gene3D" id="3.80.10.10">
    <property type="entry name" value="Ribonuclease Inhibitor"/>
    <property type="match status" value="1"/>
</dbReference>
<gene>
    <name evidence="3" type="ORF">ONE63_003972</name>
</gene>
<dbReference type="SUPFAM" id="SSF52047">
    <property type="entry name" value="RNI-like"/>
    <property type="match status" value="1"/>
</dbReference>
<feature type="compositionally biased region" description="Low complexity" evidence="1">
    <location>
        <begin position="1344"/>
        <end position="1377"/>
    </location>
</feature>
<evidence type="ECO:0000259" key="2">
    <source>
        <dbReference type="PROSITE" id="PS50181"/>
    </source>
</evidence>
<dbReference type="CDD" id="cd22119">
    <property type="entry name" value="F-box_FBXL6"/>
    <property type="match status" value="1"/>
</dbReference>
<dbReference type="Proteomes" id="UP001075354">
    <property type="component" value="Chromosome 14"/>
</dbReference>
<feature type="region of interest" description="Disordered" evidence="1">
    <location>
        <begin position="621"/>
        <end position="662"/>
    </location>
</feature>
<sequence>MEDMNGEYHDDLFIKEFLLEPSKPSRNMYSNNLLHQQQQQRQQQQMQPGMMYGSNPGMCGVPNSSTYSNSNCYESNGALDPLSMHNSSSVSAPLVSPHYLPNLASHLPGLQLPSSSLSGSSSRMTMPNNNLTLSGNSMGIQSQGSIGMGLSGNSIGSNRIPYNSTSNQYGGPSSSVMGMLPNASMHNAGSSSIPMHVPSASSMGMHSNSTSSLGMHSVPSPVGMGMHSSSTTSGLGMHPAASLHSASSSSGMGMHSNPPPAMLPSASPSNRGMHSSASPSGMGMHSSVSPSGMGMRSNPSPAMHSSASPGGMGMHSSASPAGMGMHSSMPSPAPSLGKPSASPSRSALPVASPSVMNIQSATARSPMAPSASRSPYQSSPSHFSNPSPANIPSASPGRLSRPNASPGLMNMMTASPMSNHDMNGASYSASCSEGSSPAALERLAAERLPSGVTVSVTDRGEVSSQVRRSSPPQDVLTITPVQELYAEAGTSGTKKKKDITQVKKVRRKNSDDPGGKSKKRKAVRAQLLNSDPRGEPGFGAPSLYDLLTLQSPCVEGSLLSVGEIPSGSANYDITTAQGTVKRGRKRKTEGAPKASAKQRTTVTYQSQISSQNGIKLKIKKSEPVKKPVKQRVRKKKNKSSLDYDSDEGGHHRRVNHKSVAESCDEAREQSRWGTDALPKTILHKIFEYVSYDEGCLPFLVRMQRVCKHWREVAISPDLWHTIELCSTWVRDRAKNHHTFRWLCESRLTNVRDLNIGGWQFSGIPALLDVIANNCGELRGLNLSGWQGLLIEHILFLVSNCQKLKKLDLSGVNPEAHNNKGAVSLSSMQHLTSVMGERLTHLALGNNKLAGVPQIVCAIAGSCPNLEVLDMSNVRTVAHATAQIHIERLQEGCTKLRVLRIINSQFALAPVTIKEQVESPGFPNLEELSVASAIGRVNSLATSQPFIDDDAIGRILKTSNKLRLLDVRGCSKITDSSLVRIPAWDLEHLYLAGCYATRISGSGLELITQKWGHSLVELDLSWSSATEALDLAVSALAEVPEKGRASPLRILNLCGSSVSLEPVKAVLLNCLSLFSLNLASCRALPRGMKRHYEGIELVELRSQYEDKPRKPKHTEEVAGGSQGASGSGHASTENCVKSEAEPDSEPDLDLNDDSEDDRESDEHVSVPKLGLESDADQDSDHNQSYDHESPAKPRLENDFFGNESENERNSSYDIHDETNTRPEPSTPTYEEPDRLKTESPLHNSFTLQTQPSEAGPGMDDIEVMTPEDLQMVAEALANTPDADRIAAAAEAEAGMTPNGRSTPVASSGASSSSSGASSTPRSGSGAYSEAGTPGPCPGTPGPSGTPGTLSEAGTESGTPGTPGTAAGTASGTTPQQGADGDGELLALAQDVKYSLDNHLNFSFSELDCGPSLQ</sequence>
<feature type="compositionally biased region" description="Acidic residues" evidence="1">
    <location>
        <begin position="1140"/>
        <end position="1158"/>
    </location>
</feature>
<dbReference type="GO" id="GO:0019005">
    <property type="term" value="C:SCF ubiquitin ligase complex"/>
    <property type="evidence" value="ECO:0007669"/>
    <property type="project" value="InterPro"/>
</dbReference>
<feature type="compositionally biased region" description="Low complexity" evidence="1">
    <location>
        <begin position="425"/>
        <end position="434"/>
    </location>
</feature>
<comment type="caution">
    <text evidence="3">The sequence shown here is derived from an EMBL/GenBank/DDBJ whole genome shotgun (WGS) entry which is preliminary data.</text>
</comment>
<feature type="compositionally biased region" description="Low complexity" evidence="1">
    <location>
        <begin position="223"/>
        <end position="256"/>
    </location>
</feature>
<dbReference type="InterPro" id="IPR036047">
    <property type="entry name" value="F-box-like_dom_sf"/>
</dbReference>
<feature type="compositionally biased region" description="Basic and acidic residues" evidence="1">
    <location>
        <begin position="1204"/>
        <end position="1219"/>
    </location>
</feature>
<dbReference type="InterPro" id="IPR001810">
    <property type="entry name" value="F-box_dom"/>
</dbReference>
<protein>
    <recommendedName>
        <fullName evidence="2">F-box domain-containing protein</fullName>
    </recommendedName>
</protein>
<feature type="compositionally biased region" description="Basic and acidic residues" evidence="1">
    <location>
        <begin position="1103"/>
        <end position="1115"/>
    </location>
</feature>
<evidence type="ECO:0000313" key="3">
    <source>
        <dbReference type="EMBL" id="KAJ1520890.1"/>
    </source>
</evidence>
<evidence type="ECO:0000313" key="4">
    <source>
        <dbReference type="Proteomes" id="UP001075354"/>
    </source>
</evidence>
<feature type="region of interest" description="Disordered" evidence="1">
    <location>
        <begin position="488"/>
        <end position="537"/>
    </location>
</feature>
<reference evidence="3" key="1">
    <citation type="submission" date="2022-12" db="EMBL/GenBank/DDBJ databases">
        <title>Chromosome-level genome assembly of the bean flower thrips Megalurothrips usitatus.</title>
        <authorList>
            <person name="Ma L."/>
            <person name="Liu Q."/>
            <person name="Li H."/>
            <person name="Cai W."/>
        </authorList>
    </citation>
    <scope>NUCLEOTIDE SEQUENCE</scope>
    <source>
        <strain evidence="3">Cailab_2022a</strain>
    </source>
</reference>
<name>A0AAV7XBN5_9NEOP</name>
<dbReference type="InterPro" id="IPR032675">
    <property type="entry name" value="LRR_dom_sf"/>
</dbReference>
<dbReference type="InterPro" id="IPR047922">
    <property type="entry name" value="FBXL6_F-box"/>
</dbReference>
<accession>A0AAV7XBN5</accession>
<feature type="region of interest" description="Disordered" evidence="1">
    <location>
        <begin position="201"/>
        <end position="434"/>
    </location>
</feature>
<dbReference type="PROSITE" id="PS50181">
    <property type="entry name" value="FBOX"/>
    <property type="match status" value="1"/>
</dbReference>
<dbReference type="Gene3D" id="1.20.1280.50">
    <property type="match status" value="1"/>
</dbReference>
<dbReference type="EMBL" id="JAPTSV010000014">
    <property type="protein sequence ID" value="KAJ1520890.1"/>
    <property type="molecule type" value="Genomic_DNA"/>
</dbReference>
<organism evidence="3 4">
    <name type="scientific">Megalurothrips usitatus</name>
    <name type="common">bean blossom thrips</name>
    <dbReference type="NCBI Taxonomy" id="439358"/>
    <lineage>
        <taxon>Eukaryota</taxon>
        <taxon>Metazoa</taxon>
        <taxon>Ecdysozoa</taxon>
        <taxon>Arthropoda</taxon>
        <taxon>Hexapoda</taxon>
        <taxon>Insecta</taxon>
        <taxon>Pterygota</taxon>
        <taxon>Neoptera</taxon>
        <taxon>Paraneoptera</taxon>
        <taxon>Thysanoptera</taxon>
        <taxon>Terebrantia</taxon>
        <taxon>Thripoidea</taxon>
        <taxon>Thripidae</taxon>
        <taxon>Megalurothrips</taxon>
    </lineage>
</organism>